<protein>
    <submittedName>
        <fullName evidence="2">Uncharacterized protein</fullName>
    </submittedName>
</protein>
<evidence type="ECO:0000313" key="3">
    <source>
        <dbReference type="Proteomes" id="UP000587527"/>
    </source>
</evidence>
<dbReference type="EMBL" id="JACHMN010000003">
    <property type="protein sequence ID" value="MBB5873462.1"/>
    <property type="molecule type" value="Genomic_DNA"/>
</dbReference>
<name>A0A841C338_9ACTN</name>
<feature type="region of interest" description="Disordered" evidence="1">
    <location>
        <begin position="1"/>
        <end position="43"/>
    </location>
</feature>
<dbReference type="RefSeq" id="WP_184844719.1">
    <property type="nucleotide sequence ID" value="NZ_JACHMN010000003.1"/>
</dbReference>
<sequence>MPRPVPGRGTPGTAAHRGHGRASRARPRIAGTAAHRGHGRVDSTWSVGGGAVWSVGGGAVPKAEGDRRHRISTVVLRIRA</sequence>
<feature type="compositionally biased region" description="Low complexity" evidence="1">
    <location>
        <begin position="1"/>
        <end position="15"/>
    </location>
</feature>
<proteinExistence type="predicted"/>
<gene>
    <name evidence="2" type="ORF">F4553_006896</name>
</gene>
<keyword evidence="3" id="KW-1185">Reference proteome</keyword>
<evidence type="ECO:0000313" key="2">
    <source>
        <dbReference type="EMBL" id="MBB5873462.1"/>
    </source>
</evidence>
<accession>A0A841C338</accession>
<organism evidence="2 3">
    <name type="scientific">Allocatelliglobosispora scoriae</name>
    <dbReference type="NCBI Taxonomy" id="643052"/>
    <lineage>
        <taxon>Bacteria</taxon>
        <taxon>Bacillati</taxon>
        <taxon>Actinomycetota</taxon>
        <taxon>Actinomycetes</taxon>
        <taxon>Micromonosporales</taxon>
        <taxon>Micromonosporaceae</taxon>
        <taxon>Allocatelliglobosispora</taxon>
    </lineage>
</organism>
<feature type="compositionally biased region" description="Basic residues" evidence="1">
    <location>
        <begin position="16"/>
        <end position="27"/>
    </location>
</feature>
<dbReference type="Proteomes" id="UP000587527">
    <property type="component" value="Unassembled WGS sequence"/>
</dbReference>
<dbReference type="AlphaFoldDB" id="A0A841C338"/>
<evidence type="ECO:0000256" key="1">
    <source>
        <dbReference type="SAM" id="MobiDB-lite"/>
    </source>
</evidence>
<comment type="caution">
    <text evidence="2">The sequence shown here is derived from an EMBL/GenBank/DDBJ whole genome shotgun (WGS) entry which is preliminary data.</text>
</comment>
<reference evidence="2 3" key="1">
    <citation type="submission" date="2020-08" db="EMBL/GenBank/DDBJ databases">
        <title>Sequencing the genomes of 1000 actinobacteria strains.</title>
        <authorList>
            <person name="Klenk H.-P."/>
        </authorList>
    </citation>
    <scope>NUCLEOTIDE SEQUENCE [LARGE SCALE GENOMIC DNA]</scope>
    <source>
        <strain evidence="2 3">DSM 45362</strain>
    </source>
</reference>